<dbReference type="CDD" id="cd06974">
    <property type="entry name" value="TerD_like"/>
    <property type="match status" value="1"/>
</dbReference>
<gene>
    <name evidence="3" type="ORF">VSS37_11640</name>
</gene>
<evidence type="ECO:0000256" key="1">
    <source>
        <dbReference type="ARBA" id="ARBA00022686"/>
    </source>
</evidence>
<name>A0ABU6CZX9_9GAMM</name>
<accession>A0ABU6CZX9</accession>
<proteinExistence type="predicted"/>
<keyword evidence="1" id="KW-0778">Tellurium resistance</keyword>
<comment type="caution">
    <text evidence="3">The sequence shown here is derived from an EMBL/GenBank/DDBJ whole genome shotgun (WGS) entry which is preliminary data.</text>
</comment>
<reference evidence="3 4" key="2">
    <citation type="submission" date="2024-01" db="EMBL/GenBank/DDBJ databases">
        <authorList>
            <person name="Xie X."/>
        </authorList>
    </citation>
    <scope>NUCLEOTIDE SEQUENCE [LARGE SCALE GENOMIC DNA]</scope>
    <source>
        <strain evidence="3">SCUT-1</strain>
    </source>
</reference>
<feature type="domain" description="TerD" evidence="2">
    <location>
        <begin position="10"/>
        <end position="164"/>
    </location>
</feature>
<organism evidence="3 4">
    <name type="scientific">Candidatus Thiothrix phosphatis</name>
    <dbReference type="NCBI Taxonomy" id="3112415"/>
    <lineage>
        <taxon>Bacteria</taxon>
        <taxon>Pseudomonadati</taxon>
        <taxon>Pseudomonadota</taxon>
        <taxon>Gammaproteobacteria</taxon>
        <taxon>Thiotrichales</taxon>
        <taxon>Thiotrichaceae</taxon>
        <taxon>Thiothrix</taxon>
    </lineage>
</organism>
<dbReference type="Gene3D" id="2.60.60.30">
    <property type="entry name" value="sav2460 like domains"/>
    <property type="match status" value="1"/>
</dbReference>
<dbReference type="InterPro" id="IPR051324">
    <property type="entry name" value="Stress/Tellurium_Resist"/>
</dbReference>
<evidence type="ECO:0000313" key="3">
    <source>
        <dbReference type="EMBL" id="MEB4591634.1"/>
    </source>
</evidence>
<evidence type="ECO:0000313" key="4">
    <source>
        <dbReference type="Proteomes" id="UP001308005"/>
    </source>
</evidence>
<protein>
    <submittedName>
        <fullName evidence="3">TerD family protein</fullName>
    </submittedName>
</protein>
<dbReference type="PANTHER" id="PTHR32097:SF3">
    <property type="entry name" value="TELLURITE RESISTANCE PROTEIN"/>
    <property type="match status" value="1"/>
</dbReference>
<reference evidence="4" key="1">
    <citation type="submission" date="2023-07" db="EMBL/GenBank/DDBJ databases">
        <title>The carbon used by Thiothrix.</title>
        <authorList>
            <person name="Chen L."/>
        </authorList>
    </citation>
    <scope>NUCLEOTIDE SEQUENCE [LARGE SCALE GENOMIC DNA]</scope>
</reference>
<dbReference type="Pfam" id="PF02342">
    <property type="entry name" value="TerD"/>
    <property type="match status" value="1"/>
</dbReference>
<evidence type="ECO:0000259" key="2">
    <source>
        <dbReference type="Pfam" id="PF02342"/>
    </source>
</evidence>
<sequence>MSILKPGANAKLSQLKFTLSISHAPIPGVEMDVSAFLLTAQGKVRGDGDMCFYGQTHIESGAVILDSASETGAVFSIDLSKVNQAIEKIVIVMTIHENRAVFGKLSEVTIELFGNGALRGEIPCAGMKETALILAEIYRRGEEWKLRVVGQGFENGLPAIAQYFGIEVATPEQPVSESEKKPIPAKAKQAETTPVKSVRLNKISLTKQGESSKISLQKENRGLIRVIATWVDNGDKRSDNDDLDLRAGILLPNGKMHWLAASHPGSLDSAPFARHLGDVRQATKNAPGTEIIEINPDISKRLGGQVGLVFSVYSAISNGPVSIASLKPVMSIENDGNVVECNYTFPGGKAANGVYTYVIGTLDIDGESISVRLSGLTSQPGSEDTPWIERKAGILEVSFDGAPVFKSGRNLFARMIGVGKKGYENV</sequence>
<dbReference type="PANTHER" id="PTHR32097">
    <property type="entry name" value="CAMP-BINDING PROTEIN 1-RELATED"/>
    <property type="match status" value="1"/>
</dbReference>
<dbReference type="InterPro" id="IPR003325">
    <property type="entry name" value="TerD"/>
</dbReference>
<dbReference type="Proteomes" id="UP001308005">
    <property type="component" value="Unassembled WGS sequence"/>
</dbReference>
<dbReference type="EMBL" id="JAYMYJ010000112">
    <property type="protein sequence ID" value="MEB4591634.1"/>
    <property type="molecule type" value="Genomic_DNA"/>
</dbReference>
<dbReference type="RefSeq" id="WP_324695392.1">
    <property type="nucleotide sequence ID" value="NZ_JAYMYJ010000112.1"/>
</dbReference>
<keyword evidence="4" id="KW-1185">Reference proteome</keyword>